<dbReference type="EMBL" id="HBHQ01024798">
    <property type="protein sequence ID" value="CAD9824881.1"/>
    <property type="molecule type" value="Transcribed_RNA"/>
</dbReference>
<gene>
    <name evidence="2" type="ORF">ASEP1449_LOCUS16715</name>
</gene>
<evidence type="ECO:0000256" key="1">
    <source>
        <dbReference type="SAM" id="SignalP"/>
    </source>
</evidence>
<dbReference type="InterPro" id="IPR010711">
    <property type="entry name" value="PLA2G12"/>
</dbReference>
<organism evidence="2">
    <name type="scientific">Attheya septentrionalis</name>
    <dbReference type="NCBI Taxonomy" id="420275"/>
    <lineage>
        <taxon>Eukaryota</taxon>
        <taxon>Sar</taxon>
        <taxon>Stramenopiles</taxon>
        <taxon>Ochrophyta</taxon>
        <taxon>Bacillariophyta</taxon>
        <taxon>Coscinodiscophyceae</taxon>
        <taxon>Chaetocerotophycidae</taxon>
        <taxon>Chaetocerotales</taxon>
        <taxon>Attheyaceae</taxon>
        <taxon>Attheya</taxon>
    </lineage>
</organism>
<dbReference type="GO" id="GO:0005576">
    <property type="term" value="C:extracellular region"/>
    <property type="evidence" value="ECO:0007669"/>
    <property type="project" value="InterPro"/>
</dbReference>
<dbReference type="AlphaFoldDB" id="A0A7S2UN15"/>
<name>A0A7S2UN15_9STRA</name>
<dbReference type="PANTHER" id="PTHR12824">
    <property type="entry name" value="GROUP XII SECRETORY PHOSPHOLIPASE A2 FAMILY MEMBER"/>
    <property type="match status" value="1"/>
</dbReference>
<dbReference type="Pfam" id="PF06951">
    <property type="entry name" value="PLA2G12"/>
    <property type="match status" value="1"/>
</dbReference>
<accession>A0A7S2UN15</accession>
<keyword evidence="1" id="KW-0732">Signal</keyword>
<feature type="signal peptide" evidence="1">
    <location>
        <begin position="1"/>
        <end position="37"/>
    </location>
</feature>
<sequence length="282" mass="31243">MASPAPLMFARRPHSRFSRSSLLLLWLAVLFVSSVEAQNRGGANIDLSDLLGGLGGLSGGSNNRGGNTKGGGTNTCSSHCEEHGTHPAPKHRIRPYANGCSVPPMLRDSIGDYRHFTQCCDLHDTCYMTCGMTKEWCDADFGKCMKRTCSATRRNNNNNDALKQCTSMADMFVLGVSMFGCDGYTGYQQEGCDCLPSSQATKRVYQYATEFYAAYNGTQSLPDHIVSKYELDSNKYSDRQGKFLYNLYRKYPDSIDVISRDGLSQRSGPAYFEKSQVHNNEL</sequence>
<dbReference type="GO" id="GO:0005509">
    <property type="term" value="F:calcium ion binding"/>
    <property type="evidence" value="ECO:0007669"/>
    <property type="project" value="InterPro"/>
</dbReference>
<dbReference type="GO" id="GO:0004623">
    <property type="term" value="F:phospholipase A2 activity"/>
    <property type="evidence" value="ECO:0007669"/>
    <property type="project" value="InterPro"/>
</dbReference>
<dbReference type="GO" id="GO:0006644">
    <property type="term" value="P:phospholipid metabolic process"/>
    <property type="evidence" value="ECO:0007669"/>
    <property type="project" value="InterPro"/>
</dbReference>
<dbReference type="Gene3D" id="1.20.90.10">
    <property type="entry name" value="Phospholipase A2 domain"/>
    <property type="match status" value="1"/>
</dbReference>
<dbReference type="SUPFAM" id="SSF48619">
    <property type="entry name" value="Phospholipase A2, PLA2"/>
    <property type="match status" value="1"/>
</dbReference>
<reference evidence="2" key="1">
    <citation type="submission" date="2021-01" db="EMBL/GenBank/DDBJ databases">
        <authorList>
            <person name="Corre E."/>
            <person name="Pelletier E."/>
            <person name="Niang G."/>
            <person name="Scheremetjew M."/>
            <person name="Finn R."/>
            <person name="Kale V."/>
            <person name="Holt S."/>
            <person name="Cochrane G."/>
            <person name="Meng A."/>
            <person name="Brown T."/>
            <person name="Cohen L."/>
        </authorList>
    </citation>
    <scope>NUCLEOTIDE SEQUENCE</scope>
    <source>
        <strain evidence="2">CCMP2084</strain>
    </source>
</reference>
<evidence type="ECO:0000313" key="2">
    <source>
        <dbReference type="EMBL" id="CAD9824881.1"/>
    </source>
</evidence>
<dbReference type="InterPro" id="IPR036444">
    <property type="entry name" value="PLipase_A2_dom_sf"/>
</dbReference>
<dbReference type="GO" id="GO:0050482">
    <property type="term" value="P:arachidonate secretion"/>
    <property type="evidence" value="ECO:0007669"/>
    <property type="project" value="InterPro"/>
</dbReference>
<evidence type="ECO:0008006" key="3">
    <source>
        <dbReference type="Google" id="ProtNLM"/>
    </source>
</evidence>
<dbReference type="PANTHER" id="PTHR12824:SF8">
    <property type="entry name" value="GXIVSPLA2, ISOFORM A"/>
    <property type="match status" value="1"/>
</dbReference>
<dbReference type="GO" id="GO:0016042">
    <property type="term" value="P:lipid catabolic process"/>
    <property type="evidence" value="ECO:0007669"/>
    <property type="project" value="InterPro"/>
</dbReference>
<proteinExistence type="predicted"/>
<feature type="chain" id="PRO_5031376170" description="Phospholipase A2" evidence="1">
    <location>
        <begin position="38"/>
        <end position="282"/>
    </location>
</feature>
<protein>
    <recommendedName>
        <fullName evidence="3">Phospholipase A2</fullName>
    </recommendedName>
</protein>